<dbReference type="EMBL" id="MCFF01000007">
    <property type="protein sequence ID" value="ORZ26517.1"/>
    <property type="molecule type" value="Genomic_DNA"/>
</dbReference>
<gene>
    <name evidence="2" type="ORF">BCR41DRAFT_348431</name>
</gene>
<dbReference type="AlphaFoldDB" id="A0A1Y2GW75"/>
<feature type="compositionally biased region" description="Low complexity" evidence="1">
    <location>
        <begin position="27"/>
        <end position="43"/>
    </location>
</feature>
<feature type="compositionally biased region" description="Low complexity" evidence="1">
    <location>
        <begin position="194"/>
        <end position="227"/>
    </location>
</feature>
<reference evidence="2 3" key="1">
    <citation type="submission" date="2016-07" db="EMBL/GenBank/DDBJ databases">
        <title>Pervasive Adenine N6-methylation of Active Genes in Fungi.</title>
        <authorList>
            <consortium name="DOE Joint Genome Institute"/>
            <person name="Mondo S.J."/>
            <person name="Dannebaum R.O."/>
            <person name="Kuo R.C."/>
            <person name="Labutti K."/>
            <person name="Haridas S."/>
            <person name="Kuo A."/>
            <person name="Salamov A."/>
            <person name="Ahrendt S.R."/>
            <person name="Lipzen A."/>
            <person name="Sullivan W."/>
            <person name="Andreopoulos W.B."/>
            <person name="Clum A."/>
            <person name="Lindquist E."/>
            <person name="Daum C."/>
            <person name="Ramamoorthy G.K."/>
            <person name="Gryganskyi A."/>
            <person name="Culley D."/>
            <person name="Magnuson J.K."/>
            <person name="James T.Y."/>
            <person name="O'Malley M.A."/>
            <person name="Stajich J.E."/>
            <person name="Spatafora J.W."/>
            <person name="Visel A."/>
            <person name="Grigoriev I.V."/>
        </authorList>
    </citation>
    <scope>NUCLEOTIDE SEQUENCE [LARGE SCALE GENOMIC DNA]</scope>
    <source>
        <strain evidence="2 3">NRRL 3116</strain>
    </source>
</reference>
<name>A0A1Y2GW75_9FUNG</name>
<protein>
    <submittedName>
        <fullName evidence="2">Uncharacterized protein</fullName>
    </submittedName>
</protein>
<evidence type="ECO:0000256" key="1">
    <source>
        <dbReference type="SAM" id="MobiDB-lite"/>
    </source>
</evidence>
<dbReference type="Proteomes" id="UP000193648">
    <property type="component" value="Unassembled WGS sequence"/>
</dbReference>
<evidence type="ECO:0000313" key="2">
    <source>
        <dbReference type="EMBL" id="ORZ26517.1"/>
    </source>
</evidence>
<dbReference type="OrthoDB" id="690068at2759"/>
<evidence type="ECO:0000313" key="3">
    <source>
        <dbReference type="Proteomes" id="UP000193648"/>
    </source>
</evidence>
<comment type="caution">
    <text evidence="2">The sequence shown here is derived from an EMBL/GenBank/DDBJ whole genome shotgun (WGS) entry which is preliminary data.</text>
</comment>
<proteinExistence type="predicted"/>
<dbReference type="RefSeq" id="XP_021884282.1">
    <property type="nucleotide sequence ID" value="XM_022023297.1"/>
</dbReference>
<keyword evidence="3" id="KW-1185">Reference proteome</keyword>
<feature type="region of interest" description="Disordered" evidence="1">
    <location>
        <begin position="1"/>
        <end position="261"/>
    </location>
</feature>
<feature type="compositionally biased region" description="Polar residues" evidence="1">
    <location>
        <begin position="91"/>
        <end position="122"/>
    </location>
</feature>
<feature type="compositionally biased region" description="Polar residues" evidence="1">
    <location>
        <begin position="131"/>
        <end position="149"/>
    </location>
</feature>
<feature type="compositionally biased region" description="Polar residues" evidence="1">
    <location>
        <begin position="68"/>
        <end position="83"/>
    </location>
</feature>
<feature type="compositionally biased region" description="Low complexity" evidence="1">
    <location>
        <begin position="174"/>
        <end position="186"/>
    </location>
</feature>
<accession>A0A1Y2GW75</accession>
<organism evidence="2 3">
    <name type="scientific">Lobosporangium transversale</name>
    <dbReference type="NCBI Taxonomy" id="64571"/>
    <lineage>
        <taxon>Eukaryota</taxon>
        <taxon>Fungi</taxon>
        <taxon>Fungi incertae sedis</taxon>
        <taxon>Mucoromycota</taxon>
        <taxon>Mortierellomycotina</taxon>
        <taxon>Mortierellomycetes</taxon>
        <taxon>Mortierellales</taxon>
        <taxon>Mortierellaceae</taxon>
        <taxon>Lobosporangium</taxon>
    </lineage>
</organism>
<feature type="compositionally biased region" description="Low complexity" evidence="1">
    <location>
        <begin position="249"/>
        <end position="261"/>
    </location>
</feature>
<feature type="compositionally biased region" description="Low complexity" evidence="1">
    <location>
        <begin position="51"/>
        <end position="67"/>
    </location>
</feature>
<sequence>MPPPPPAIITTPAPTTNIKEETEDDSLSQYSYSSEASSSFYTSHALRSPISPLSPSHFSPTSSPSLSAQHSGQTFSSWESHSLTHLPPLNLSGTISTNPSTSRPITPSSLPSLSEISANLPSIPTIIEPSNPVSSPSMDMDGNNSTTGSHAKRLHRQTLPRLQLAPPSFHHLHPSSNQSGVPSSPSNYGQDSLTSPASAHSAYSSTSGSWSSSSSSFGPFSTASSPGPLSPYGGTSPRSPGYSPHGLPSTNLLSTSSSYPH</sequence>
<dbReference type="GeneID" id="33565141"/>
<dbReference type="InParanoid" id="A0A1Y2GW75"/>